<accession>A0ABM7H782</accession>
<dbReference type="EMBL" id="AP019781">
    <property type="protein sequence ID" value="BBL68668.1"/>
    <property type="molecule type" value="Genomic_DNA"/>
</dbReference>
<dbReference type="Proteomes" id="UP000824969">
    <property type="component" value="Chromosome"/>
</dbReference>
<keyword evidence="1" id="KW-0472">Membrane</keyword>
<gene>
    <name evidence="2" type="ORF">MchiMG62_18490</name>
</gene>
<organism evidence="2 3">
    <name type="scientific">Methanoculleus chikugoensis</name>
    <dbReference type="NCBI Taxonomy" id="118126"/>
    <lineage>
        <taxon>Archaea</taxon>
        <taxon>Methanobacteriati</taxon>
        <taxon>Methanobacteriota</taxon>
        <taxon>Stenosarchaea group</taxon>
        <taxon>Methanomicrobia</taxon>
        <taxon>Methanomicrobiales</taxon>
        <taxon>Methanomicrobiaceae</taxon>
        <taxon>Methanoculleus</taxon>
    </lineage>
</organism>
<keyword evidence="3" id="KW-1185">Reference proteome</keyword>
<keyword evidence="1" id="KW-1133">Transmembrane helix</keyword>
<keyword evidence="1" id="KW-0812">Transmembrane</keyword>
<feature type="transmembrane region" description="Helical" evidence="1">
    <location>
        <begin position="12"/>
        <end position="33"/>
    </location>
</feature>
<feature type="transmembrane region" description="Helical" evidence="1">
    <location>
        <begin position="39"/>
        <end position="60"/>
    </location>
</feature>
<proteinExistence type="predicted"/>
<name>A0ABM7H782_9EURY</name>
<sequence>MTNNATTPGTEPRLWLAVPAVSFLGIGIELLLASVAFPYAVWAGVAGCVIASCILCYQAYHKPRRDLVSLFTPLFALLILVIPNEISSGGVIVQAVFAATITFLAVRVEKVFNAPKLQEKTMKQMLNEYIDRVGPLLARIDEETGHLVAQSLLTYKFGLYPNAMEKSTEALARLDAITPRPALLERALLILRERAGGFADSRVTTNPEHVFTEEDYDDLAVRLSKDQVDDPTVLDLDNALILLYVVGIETSPDDEQALEEHQRFIIQILEGYKEKLTR</sequence>
<evidence type="ECO:0000313" key="3">
    <source>
        <dbReference type="Proteomes" id="UP000824969"/>
    </source>
</evidence>
<evidence type="ECO:0000256" key="1">
    <source>
        <dbReference type="SAM" id="Phobius"/>
    </source>
</evidence>
<protein>
    <submittedName>
        <fullName evidence="2">Uncharacterized protein</fullName>
    </submittedName>
</protein>
<evidence type="ECO:0000313" key="2">
    <source>
        <dbReference type="EMBL" id="BBL68668.1"/>
    </source>
</evidence>
<reference evidence="2 3" key="1">
    <citation type="submission" date="2019-06" db="EMBL/GenBank/DDBJ databases">
        <title>Complete genome sequence of Methanoculleus chikugoensis strain MG62.</title>
        <authorList>
            <person name="Asakawa S."/>
            <person name="Dianou D."/>
        </authorList>
    </citation>
    <scope>NUCLEOTIDE SEQUENCE [LARGE SCALE GENOMIC DNA]</scope>
    <source>
        <strain evidence="2 3">MG62</strain>
    </source>
</reference>